<dbReference type="CDD" id="cd03441">
    <property type="entry name" value="R_hydratase_like"/>
    <property type="match status" value="1"/>
</dbReference>
<comment type="caution">
    <text evidence="2">The sequence shown here is derived from an EMBL/GenBank/DDBJ whole genome shotgun (WGS) entry which is preliminary data.</text>
</comment>
<keyword evidence="3" id="KW-1185">Reference proteome</keyword>
<dbReference type="Gene3D" id="3.10.129.10">
    <property type="entry name" value="Hotdog Thioesterase"/>
    <property type="match status" value="1"/>
</dbReference>
<dbReference type="SUPFAM" id="SSF54637">
    <property type="entry name" value="Thioesterase/thiol ester dehydrase-isomerase"/>
    <property type="match status" value="1"/>
</dbReference>
<evidence type="ECO:0000259" key="1">
    <source>
        <dbReference type="Pfam" id="PF13452"/>
    </source>
</evidence>
<dbReference type="InterPro" id="IPR016709">
    <property type="entry name" value="HadA-like"/>
</dbReference>
<dbReference type="Proteomes" id="UP001523262">
    <property type="component" value="Unassembled WGS sequence"/>
</dbReference>
<dbReference type="InterPro" id="IPR039569">
    <property type="entry name" value="FAS1-like_DH_region"/>
</dbReference>
<dbReference type="PIRSF" id="PIRSF018072">
    <property type="entry name" value="UCP018072"/>
    <property type="match status" value="1"/>
</dbReference>
<sequence>MKDLIGLEFEPYSMAVEKGKIKELALALGDDNPIYFDLEAAKKEGYDNIPVPPTFLQVIDLWAGLGSAEKVAKLGFKLTRVLHAQQAYEYLGDIVAGDVLSVTSKVVKAETKSGGSGVMEFATMENHYQNQRGELVAITRSTLVHRL</sequence>
<evidence type="ECO:0000313" key="2">
    <source>
        <dbReference type="EMBL" id="MCM2534257.1"/>
    </source>
</evidence>
<proteinExistence type="predicted"/>
<protein>
    <submittedName>
        <fullName evidence="2">MaoC family dehydratase N-terminal domain-containing protein</fullName>
    </submittedName>
</protein>
<evidence type="ECO:0000313" key="3">
    <source>
        <dbReference type="Proteomes" id="UP001523262"/>
    </source>
</evidence>
<reference evidence="2 3" key="1">
    <citation type="submission" date="2022-06" db="EMBL/GenBank/DDBJ databases">
        <authorList>
            <person name="Jeon C.O."/>
        </authorList>
    </citation>
    <scope>NUCLEOTIDE SEQUENCE [LARGE SCALE GENOMIC DNA]</scope>
    <source>
        <strain evidence="2 3">KCTC 13943</strain>
    </source>
</reference>
<gene>
    <name evidence="2" type="ORF">NDK43_20285</name>
</gene>
<organism evidence="2 3">
    <name type="scientific">Neobacillus pocheonensis</name>
    <dbReference type="NCBI Taxonomy" id="363869"/>
    <lineage>
        <taxon>Bacteria</taxon>
        <taxon>Bacillati</taxon>
        <taxon>Bacillota</taxon>
        <taxon>Bacilli</taxon>
        <taxon>Bacillales</taxon>
        <taxon>Bacillaceae</taxon>
        <taxon>Neobacillus</taxon>
    </lineage>
</organism>
<dbReference type="InterPro" id="IPR029069">
    <property type="entry name" value="HotDog_dom_sf"/>
</dbReference>
<accession>A0ABT0WD58</accession>
<dbReference type="Pfam" id="PF13452">
    <property type="entry name" value="FAS1_DH_region"/>
    <property type="match status" value="1"/>
</dbReference>
<feature type="domain" description="FAS1-like dehydratase" evidence="1">
    <location>
        <begin position="4"/>
        <end position="138"/>
    </location>
</feature>
<name>A0ABT0WD58_9BACI</name>
<dbReference type="EMBL" id="JAMQCR010000002">
    <property type="protein sequence ID" value="MCM2534257.1"/>
    <property type="molecule type" value="Genomic_DNA"/>
</dbReference>